<dbReference type="PANTHER" id="PTHR16112:SF18">
    <property type="entry name" value="METHYL-CPG-BINDING DOMAIN PROTEIN 5"/>
    <property type="match status" value="1"/>
</dbReference>
<dbReference type="AlphaFoldDB" id="A0A060Y6R8"/>
<dbReference type="GO" id="GO:0005634">
    <property type="term" value="C:nucleus"/>
    <property type="evidence" value="ECO:0007669"/>
    <property type="project" value="TreeGrafter"/>
</dbReference>
<dbReference type="EMBL" id="FR906661">
    <property type="protein sequence ID" value="CDQ85089.1"/>
    <property type="molecule type" value="Genomic_DNA"/>
</dbReference>
<feature type="region of interest" description="Disordered" evidence="1">
    <location>
        <begin position="52"/>
        <end position="79"/>
    </location>
</feature>
<gene>
    <name evidence="2" type="ORF">GSONMT00016308001</name>
</gene>
<dbReference type="GO" id="GO:0010369">
    <property type="term" value="C:chromocenter"/>
    <property type="evidence" value="ECO:0007669"/>
    <property type="project" value="TreeGrafter"/>
</dbReference>
<name>A0A060Y6R8_ONCMY</name>
<organism evidence="2 3">
    <name type="scientific">Oncorhynchus mykiss</name>
    <name type="common">Rainbow trout</name>
    <name type="synonym">Salmo gairdneri</name>
    <dbReference type="NCBI Taxonomy" id="8022"/>
    <lineage>
        <taxon>Eukaryota</taxon>
        <taxon>Metazoa</taxon>
        <taxon>Chordata</taxon>
        <taxon>Craniata</taxon>
        <taxon>Vertebrata</taxon>
        <taxon>Euteleostomi</taxon>
        <taxon>Actinopterygii</taxon>
        <taxon>Neopterygii</taxon>
        <taxon>Teleostei</taxon>
        <taxon>Protacanthopterygii</taxon>
        <taxon>Salmoniformes</taxon>
        <taxon>Salmonidae</taxon>
        <taxon>Salmoninae</taxon>
        <taxon>Oncorhynchus</taxon>
    </lineage>
</organism>
<evidence type="ECO:0000313" key="2">
    <source>
        <dbReference type="EMBL" id="CDQ85089.1"/>
    </source>
</evidence>
<accession>A0A060Y6R8</accession>
<protein>
    <submittedName>
        <fullName evidence="2">Uncharacterized protein</fullName>
    </submittedName>
</protein>
<dbReference type="PANTHER" id="PTHR16112">
    <property type="entry name" value="METHYL-CPG BINDING PROTEIN, DROSOPHILA"/>
    <property type="match status" value="1"/>
</dbReference>
<dbReference type="Proteomes" id="UP000193380">
    <property type="component" value="Unassembled WGS sequence"/>
</dbReference>
<reference evidence="2" key="1">
    <citation type="journal article" date="2014" name="Nat. Commun.">
        <title>The rainbow trout genome provides novel insights into evolution after whole-genome duplication in vertebrates.</title>
        <authorList>
            <person name="Berthelot C."/>
            <person name="Brunet F."/>
            <person name="Chalopin D."/>
            <person name="Juanchich A."/>
            <person name="Bernard M."/>
            <person name="Noel B."/>
            <person name="Bento P."/>
            <person name="Da Silva C."/>
            <person name="Labadie K."/>
            <person name="Alberti A."/>
            <person name="Aury J.M."/>
            <person name="Louis A."/>
            <person name="Dehais P."/>
            <person name="Bardou P."/>
            <person name="Montfort J."/>
            <person name="Klopp C."/>
            <person name="Cabau C."/>
            <person name="Gaspin C."/>
            <person name="Thorgaard G.H."/>
            <person name="Boussaha M."/>
            <person name="Quillet E."/>
            <person name="Guyomard R."/>
            <person name="Galiana D."/>
            <person name="Bobe J."/>
            <person name="Volff J.N."/>
            <person name="Genet C."/>
            <person name="Wincker P."/>
            <person name="Jaillon O."/>
            <person name="Roest Crollius H."/>
            <person name="Guiguen Y."/>
        </authorList>
    </citation>
    <scope>NUCLEOTIDE SEQUENCE [LARGE SCALE GENOMIC DNA]</scope>
</reference>
<dbReference type="GO" id="GO:0003682">
    <property type="term" value="F:chromatin binding"/>
    <property type="evidence" value="ECO:0007669"/>
    <property type="project" value="TreeGrafter"/>
</dbReference>
<dbReference type="STRING" id="8022.A0A060Y6R8"/>
<dbReference type="PaxDb" id="8022-A0A060Y6R8"/>
<proteinExistence type="predicted"/>
<reference evidence="2" key="2">
    <citation type="submission" date="2014-03" db="EMBL/GenBank/DDBJ databases">
        <authorList>
            <person name="Genoscope - CEA"/>
        </authorList>
    </citation>
    <scope>NUCLEOTIDE SEQUENCE</scope>
</reference>
<feature type="compositionally biased region" description="Basic residues" evidence="1">
    <location>
        <begin position="68"/>
        <end position="79"/>
    </location>
</feature>
<evidence type="ECO:0000313" key="3">
    <source>
        <dbReference type="Proteomes" id="UP000193380"/>
    </source>
</evidence>
<sequence length="79" mass="9181">MFFSTCPQVESDNFQRTLTEDLETLHKANKITRNGGKRNNNLEAAIQEAMSELDKMTGNMSQRERQVKTPKPKRRKISR</sequence>
<evidence type="ECO:0000256" key="1">
    <source>
        <dbReference type="SAM" id="MobiDB-lite"/>
    </source>
</evidence>